<dbReference type="SUPFAM" id="SSF53098">
    <property type="entry name" value="Ribonuclease H-like"/>
    <property type="match status" value="1"/>
</dbReference>
<proteinExistence type="predicted"/>
<gene>
    <name evidence="2" type="ORF">HNR50_001103</name>
</gene>
<dbReference type="Gene3D" id="1.10.150.80">
    <property type="entry name" value="HRDC domain"/>
    <property type="match status" value="1"/>
</dbReference>
<dbReference type="InterPro" id="IPR036397">
    <property type="entry name" value="RNaseH_sf"/>
</dbReference>
<dbReference type="Gene3D" id="3.30.420.10">
    <property type="entry name" value="Ribonuclease H-like superfamily/Ribonuclease H"/>
    <property type="match status" value="1"/>
</dbReference>
<dbReference type="EMBL" id="JACHGJ010000002">
    <property type="protein sequence ID" value="MBB6479445.1"/>
    <property type="molecule type" value="Genomic_DNA"/>
</dbReference>
<keyword evidence="3" id="KW-1185">Reference proteome</keyword>
<dbReference type="EC" id="3.1.13.5" evidence="2"/>
<dbReference type="GO" id="GO:0003676">
    <property type="term" value="F:nucleic acid binding"/>
    <property type="evidence" value="ECO:0007669"/>
    <property type="project" value="InterPro"/>
</dbReference>
<keyword evidence="2" id="KW-0378">Hydrolase</keyword>
<dbReference type="GO" id="GO:0008408">
    <property type="term" value="F:3'-5' exonuclease activity"/>
    <property type="evidence" value="ECO:0007669"/>
    <property type="project" value="InterPro"/>
</dbReference>
<sequence length="249" mass="29572">MDFEGEFSLHQYGESLCLIQIFDGKNYFLIDPVHISTRELKMLLESTNIVKIFYDAQSDKALVFKKYDIEIQAILDLADPVYILEGQIRGLDAMIQKYLNITITQKKKFQKHNWTIRPIAEEALEYALKDVQYLFKLKDELMEQLSRRGLLEDYIRRLVTRDNKVKINPIPGIKRKKEYKKLTKEQKRTFDSLYEIREKYAEKLNWPPNNVISNSLLHKIATGGETLERSIHDKVPRKFRIDILREFKE</sequence>
<accession>A0A841R6G5</accession>
<dbReference type="SMART" id="SM00474">
    <property type="entry name" value="35EXOc"/>
    <property type="match status" value="1"/>
</dbReference>
<name>A0A841R6G5_9SPIO</name>
<evidence type="ECO:0000313" key="3">
    <source>
        <dbReference type="Proteomes" id="UP000587760"/>
    </source>
</evidence>
<feature type="domain" description="3'-5' exonuclease" evidence="1">
    <location>
        <begin position="1"/>
        <end position="146"/>
    </location>
</feature>
<dbReference type="InterPro" id="IPR010997">
    <property type="entry name" value="HRDC-like_sf"/>
</dbReference>
<reference evidence="2 3" key="1">
    <citation type="submission" date="2020-08" db="EMBL/GenBank/DDBJ databases">
        <title>Genomic Encyclopedia of Type Strains, Phase IV (KMG-IV): sequencing the most valuable type-strain genomes for metagenomic binning, comparative biology and taxonomic classification.</title>
        <authorList>
            <person name="Goeker M."/>
        </authorList>
    </citation>
    <scope>NUCLEOTIDE SEQUENCE [LARGE SCALE GENOMIC DNA]</scope>
    <source>
        <strain evidence="2 3">DSM 2461</strain>
    </source>
</reference>
<organism evidence="2 3">
    <name type="scientific">Spirochaeta isovalerica</name>
    <dbReference type="NCBI Taxonomy" id="150"/>
    <lineage>
        <taxon>Bacteria</taxon>
        <taxon>Pseudomonadati</taxon>
        <taxon>Spirochaetota</taxon>
        <taxon>Spirochaetia</taxon>
        <taxon>Spirochaetales</taxon>
        <taxon>Spirochaetaceae</taxon>
        <taxon>Spirochaeta</taxon>
    </lineage>
</organism>
<dbReference type="Proteomes" id="UP000587760">
    <property type="component" value="Unassembled WGS sequence"/>
</dbReference>
<dbReference type="InterPro" id="IPR002562">
    <property type="entry name" value="3'-5'_exonuclease_dom"/>
</dbReference>
<evidence type="ECO:0000259" key="1">
    <source>
        <dbReference type="SMART" id="SM00474"/>
    </source>
</evidence>
<dbReference type="InterPro" id="IPR012337">
    <property type="entry name" value="RNaseH-like_sf"/>
</dbReference>
<dbReference type="InterPro" id="IPR051086">
    <property type="entry name" value="RNase_D-like"/>
</dbReference>
<evidence type="ECO:0000313" key="2">
    <source>
        <dbReference type="EMBL" id="MBB6479445.1"/>
    </source>
</evidence>
<dbReference type="PANTHER" id="PTHR47649:SF1">
    <property type="entry name" value="RIBONUCLEASE D"/>
    <property type="match status" value="1"/>
</dbReference>
<dbReference type="PANTHER" id="PTHR47649">
    <property type="entry name" value="RIBONUCLEASE D"/>
    <property type="match status" value="1"/>
</dbReference>
<comment type="caution">
    <text evidence="2">The sequence shown here is derived from an EMBL/GenBank/DDBJ whole genome shotgun (WGS) entry which is preliminary data.</text>
</comment>
<dbReference type="SUPFAM" id="SSF47819">
    <property type="entry name" value="HRDC-like"/>
    <property type="match status" value="1"/>
</dbReference>
<dbReference type="AlphaFoldDB" id="A0A841R6G5"/>
<dbReference type="GO" id="GO:0033890">
    <property type="term" value="F:ribonuclease D activity"/>
    <property type="evidence" value="ECO:0007669"/>
    <property type="project" value="UniProtKB-EC"/>
</dbReference>
<dbReference type="Pfam" id="PF01612">
    <property type="entry name" value="DNA_pol_A_exo1"/>
    <property type="match status" value="1"/>
</dbReference>
<protein>
    <submittedName>
        <fullName evidence="2">Ribonuclease D</fullName>
        <ecNumber evidence="2">3.1.13.5</ecNumber>
    </submittedName>
</protein>
<dbReference type="InterPro" id="IPR044876">
    <property type="entry name" value="HRDC_dom_sf"/>
</dbReference>
<dbReference type="GO" id="GO:0006139">
    <property type="term" value="P:nucleobase-containing compound metabolic process"/>
    <property type="evidence" value="ECO:0007669"/>
    <property type="project" value="InterPro"/>
</dbReference>
<dbReference type="GO" id="GO:0000166">
    <property type="term" value="F:nucleotide binding"/>
    <property type="evidence" value="ECO:0007669"/>
    <property type="project" value="InterPro"/>
</dbReference>